<dbReference type="Pfam" id="PF17384">
    <property type="entry name" value="DUF150_C"/>
    <property type="match status" value="1"/>
</dbReference>
<accession>A0A370DR55</accession>
<comment type="similarity">
    <text evidence="3">Belongs to the RimP family.</text>
</comment>
<evidence type="ECO:0000313" key="7">
    <source>
        <dbReference type="Proteomes" id="UP000254771"/>
    </source>
</evidence>
<feature type="domain" description="Ribosome maturation factor RimP N-terminal" evidence="4">
    <location>
        <begin position="12"/>
        <end position="84"/>
    </location>
</feature>
<dbReference type="Gene3D" id="2.30.30.180">
    <property type="entry name" value="Ribosome maturation factor RimP, C-terminal domain"/>
    <property type="match status" value="1"/>
</dbReference>
<dbReference type="SUPFAM" id="SSF74942">
    <property type="entry name" value="YhbC-like, C-terminal domain"/>
    <property type="match status" value="1"/>
</dbReference>
<dbReference type="HAMAP" id="MF_01077">
    <property type="entry name" value="RimP"/>
    <property type="match status" value="1"/>
</dbReference>
<dbReference type="PANTHER" id="PTHR33867:SF1">
    <property type="entry name" value="RIBOSOME MATURATION FACTOR RIMP"/>
    <property type="match status" value="1"/>
</dbReference>
<evidence type="ECO:0000256" key="2">
    <source>
        <dbReference type="ARBA" id="ARBA00022517"/>
    </source>
</evidence>
<comment type="subcellular location">
    <subcellularLocation>
        <location evidence="3">Cytoplasm</location>
    </subcellularLocation>
</comment>
<evidence type="ECO:0000259" key="4">
    <source>
        <dbReference type="Pfam" id="PF02576"/>
    </source>
</evidence>
<evidence type="ECO:0000256" key="1">
    <source>
        <dbReference type="ARBA" id="ARBA00022490"/>
    </source>
</evidence>
<comment type="function">
    <text evidence="3">Required for maturation of 30S ribosomal subunits.</text>
</comment>
<dbReference type="InterPro" id="IPR003728">
    <property type="entry name" value="Ribosome_maturation_RimP"/>
</dbReference>
<gene>
    <name evidence="3" type="primary">rimP</name>
    <name evidence="6" type="ORF">DIZ78_06095</name>
</gene>
<reference evidence="6 7" key="1">
    <citation type="journal article" date="2018" name="ISME J.">
        <title>Endosymbiont genomes yield clues of tubeworm success.</title>
        <authorList>
            <person name="Li Y."/>
            <person name="Liles M.R."/>
            <person name="Halanych K.M."/>
        </authorList>
    </citation>
    <scope>NUCLEOTIDE SEQUENCE [LARGE SCALE GENOMIC DNA]</scope>
    <source>
        <strain evidence="6">A1462</strain>
    </source>
</reference>
<dbReference type="NCBIfam" id="NF000927">
    <property type="entry name" value="PRK00092.1-1"/>
    <property type="match status" value="1"/>
</dbReference>
<evidence type="ECO:0000256" key="3">
    <source>
        <dbReference type="HAMAP-Rule" id="MF_01077"/>
    </source>
</evidence>
<evidence type="ECO:0000259" key="5">
    <source>
        <dbReference type="Pfam" id="PF17384"/>
    </source>
</evidence>
<feature type="domain" description="Ribosome maturation factor RimP C-terminal" evidence="5">
    <location>
        <begin position="87"/>
        <end position="152"/>
    </location>
</feature>
<dbReference type="InterPro" id="IPR028989">
    <property type="entry name" value="RimP_N"/>
</dbReference>
<dbReference type="Pfam" id="PF02576">
    <property type="entry name" value="RimP_N"/>
    <property type="match status" value="1"/>
</dbReference>
<comment type="caution">
    <text evidence="6">The sequence shown here is derived from an EMBL/GenBank/DDBJ whole genome shotgun (WGS) entry which is preliminary data.</text>
</comment>
<organism evidence="6 7">
    <name type="scientific">endosymbiont of Escarpia spicata</name>
    <dbReference type="NCBI Taxonomy" id="2200908"/>
    <lineage>
        <taxon>Bacteria</taxon>
        <taxon>Pseudomonadati</taxon>
        <taxon>Pseudomonadota</taxon>
        <taxon>Gammaproteobacteria</taxon>
        <taxon>sulfur-oxidizing symbionts</taxon>
    </lineage>
</organism>
<dbReference type="GO" id="GO:0000028">
    <property type="term" value="P:ribosomal small subunit assembly"/>
    <property type="evidence" value="ECO:0007669"/>
    <property type="project" value="TreeGrafter"/>
</dbReference>
<dbReference type="InterPro" id="IPR036847">
    <property type="entry name" value="RimP_C_sf"/>
</dbReference>
<keyword evidence="2 3" id="KW-0690">Ribosome biogenesis</keyword>
<dbReference type="Proteomes" id="UP000254771">
    <property type="component" value="Unassembled WGS sequence"/>
</dbReference>
<dbReference type="PANTHER" id="PTHR33867">
    <property type="entry name" value="RIBOSOME MATURATION FACTOR RIMP"/>
    <property type="match status" value="1"/>
</dbReference>
<name>A0A370DR55_9GAMM</name>
<dbReference type="InterPro" id="IPR028998">
    <property type="entry name" value="RimP_C"/>
</dbReference>
<keyword evidence="1 3" id="KW-0963">Cytoplasm</keyword>
<sequence length="152" mass="17130">MRSAPEKLTKLVRQEVDLLGYELVGVELTSRGTGGLLLRIYIDHADGINVDDCSRVSHQVSGVLDVEDPIKEHYSLEVSSPGLDRPLFHEADFERFKGQKARLKTRSKIEGRHRFTGELGGMEKNEVLIIDEGTCYHIPLDEIDSARLIPEF</sequence>
<dbReference type="InterPro" id="IPR035956">
    <property type="entry name" value="RimP_N_sf"/>
</dbReference>
<dbReference type="EMBL" id="QFXE01000007">
    <property type="protein sequence ID" value="RDH87060.1"/>
    <property type="molecule type" value="Genomic_DNA"/>
</dbReference>
<protein>
    <recommendedName>
        <fullName evidence="3">Ribosome maturation factor RimP</fullName>
    </recommendedName>
</protein>
<dbReference type="AlphaFoldDB" id="A0A370DR55"/>
<evidence type="ECO:0000313" key="6">
    <source>
        <dbReference type="EMBL" id="RDH87060.1"/>
    </source>
</evidence>
<dbReference type="GO" id="GO:0005829">
    <property type="term" value="C:cytosol"/>
    <property type="evidence" value="ECO:0007669"/>
    <property type="project" value="TreeGrafter"/>
</dbReference>
<dbReference type="Gene3D" id="3.30.300.70">
    <property type="entry name" value="RimP-like superfamily, N-terminal"/>
    <property type="match status" value="1"/>
</dbReference>
<dbReference type="CDD" id="cd01734">
    <property type="entry name" value="YlxS_C"/>
    <property type="match status" value="1"/>
</dbReference>
<dbReference type="GO" id="GO:0006412">
    <property type="term" value="P:translation"/>
    <property type="evidence" value="ECO:0007669"/>
    <property type="project" value="TreeGrafter"/>
</dbReference>
<dbReference type="SUPFAM" id="SSF75420">
    <property type="entry name" value="YhbC-like, N-terminal domain"/>
    <property type="match status" value="1"/>
</dbReference>
<dbReference type="FunFam" id="3.30.300.70:FF:000001">
    <property type="entry name" value="Ribosome maturation factor RimP"/>
    <property type="match status" value="1"/>
</dbReference>
<proteinExistence type="inferred from homology"/>
<keyword evidence="7" id="KW-1185">Reference proteome</keyword>